<reference evidence="2" key="1">
    <citation type="submission" date="2021-01" db="EMBL/GenBank/DDBJ databases">
        <authorList>
            <consortium name="Genoscope - CEA"/>
            <person name="William W."/>
        </authorList>
    </citation>
    <scope>NUCLEOTIDE SEQUENCE</scope>
</reference>
<organism evidence="2 3">
    <name type="scientific">Paramecium sonneborni</name>
    <dbReference type="NCBI Taxonomy" id="65129"/>
    <lineage>
        <taxon>Eukaryota</taxon>
        <taxon>Sar</taxon>
        <taxon>Alveolata</taxon>
        <taxon>Ciliophora</taxon>
        <taxon>Intramacronucleata</taxon>
        <taxon>Oligohymenophorea</taxon>
        <taxon>Peniculida</taxon>
        <taxon>Parameciidae</taxon>
        <taxon>Paramecium</taxon>
    </lineage>
</organism>
<dbReference type="Proteomes" id="UP000692954">
    <property type="component" value="Unassembled WGS sequence"/>
</dbReference>
<proteinExistence type="predicted"/>
<dbReference type="AlphaFoldDB" id="A0A8S1M1Z8"/>
<evidence type="ECO:0000313" key="2">
    <source>
        <dbReference type="EMBL" id="CAD8073619.1"/>
    </source>
</evidence>
<evidence type="ECO:0000313" key="3">
    <source>
        <dbReference type="Proteomes" id="UP000692954"/>
    </source>
</evidence>
<feature type="region of interest" description="Disordered" evidence="1">
    <location>
        <begin position="258"/>
        <end position="290"/>
    </location>
</feature>
<protein>
    <submittedName>
        <fullName evidence="2">Uncharacterized protein</fullName>
    </submittedName>
</protein>
<dbReference type="EMBL" id="CAJJDN010000031">
    <property type="protein sequence ID" value="CAD8073619.1"/>
    <property type="molecule type" value="Genomic_DNA"/>
</dbReference>
<comment type="caution">
    <text evidence="2">The sequence shown here is derived from an EMBL/GenBank/DDBJ whole genome shotgun (WGS) entry which is preliminary data.</text>
</comment>
<sequence>MFNNLKRNMRILNKDMVETSWLKCLIDDTPKQKHILILQKCLGGELNNVNSQEALKKIILRMQHPQKTITALKSYYLVHMLRQYLAPYVTDKTIELQSKSTADAVLQNVAFLYCSYLRCFSNNYEQINILYKMHRQLEVLILKLDVPIIKCITIKLIIDIIFLYESLNKQDEQVKRIRATKQVKRFLEIKQLIQLPEELLQKIKILNFNEIEQKIALQTQPVINNNYEENQNRVPQKELLILDIQSINQRKLSTSANEWEDQSDIKSQQQHIYKSLQPSPNRRRIASQTPNRATSIRDNFFVPSQGPLSFIMMS</sequence>
<name>A0A8S1M1Z8_9CILI</name>
<accession>A0A8S1M1Z8</accession>
<feature type="compositionally biased region" description="Polar residues" evidence="1">
    <location>
        <begin position="265"/>
        <end position="290"/>
    </location>
</feature>
<keyword evidence="3" id="KW-1185">Reference proteome</keyword>
<evidence type="ECO:0000256" key="1">
    <source>
        <dbReference type="SAM" id="MobiDB-lite"/>
    </source>
</evidence>
<dbReference type="OrthoDB" id="298007at2759"/>
<gene>
    <name evidence="2" type="ORF">PSON_ATCC_30995.1.T0310051</name>
</gene>